<comment type="caution">
    <text evidence="2">The sequence shown here is derived from an EMBL/GenBank/DDBJ whole genome shotgun (WGS) entry which is preliminary data.</text>
</comment>
<sequence>MSARKTKTKAKHRPASPPSKATTSTGRRARSMRPASKAPNATKRPARLGILAWHFLPRDRRLRYGDRRRAEKGVTLEAHGTLGVC</sequence>
<protein>
    <submittedName>
        <fullName evidence="2">Uncharacterized protein</fullName>
    </submittedName>
</protein>
<reference evidence="2" key="1">
    <citation type="journal article" date="2015" name="Nature">
        <title>Complex archaea that bridge the gap between prokaryotes and eukaryotes.</title>
        <authorList>
            <person name="Spang A."/>
            <person name="Saw J.H."/>
            <person name="Jorgensen S.L."/>
            <person name="Zaremba-Niedzwiedzka K."/>
            <person name="Martijn J."/>
            <person name="Lind A.E."/>
            <person name="van Eijk R."/>
            <person name="Schleper C."/>
            <person name="Guy L."/>
            <person name="Ettema T.J."/>
        </authorList>
    </citation>
    <scope>NUCLEOTIDE SEQUENCE</scope>
</reference>
<dbReference type="AlphaFoldDB" id="A0A0F8WYG5"/>
<name>A0A0F8WYG5_9ZZZZ</name>
<gene>
    <name evidence="2" type="ORF">LCGC14_3094380</name>
</gene>
<dbReference type="EMBL" id="LAZR01066484">
    <property type="protein sequence ID" value="KKK53480.1"/>
    <property type="molecule type" value="Genomic_DNA"/>
</dbReference>
<proteinExistence type="predicted"/>
<feature type="compositionally biased region" description="Basic residues" evidence="1">
    <location>
        <begin position="1"/>
        <end position="14"/>
    </location>
</feature>
<evidence type="ECO:0000256" key="1">
    <source>
        <dbReference type="SAM" id="MobiDB-lite"/>
    </source>
</evidence>
<feature type="non-terminal residue" evidence="2">
    <location>
        <position position="85"/>
    </location>
</feature>
<feature type="region of interest" description="Disordered" evidence="1">
    <location>
        <begin position="1"/>
        <end position="45"/>
    </location>
</feature>
<accession>A0A0F8WYG5</accession>
<evidence type="ECO:0000313" key="2">
    <source>
        <dbReference type="EMBL" id="KKK53480.1"/>
    </source>
</evidence>
<organism evidence="2">
    <name type="scientific">marine sediment metagenome</name>
    <dbReference type="NCBI Taxonomy" id="412755"/>
    <lineage>
        <taxon>unclassified sequences</taxon>
        <taxon>metagenomes</taxon>
        <taxon>ecological metagenomes</taxon>
    </lineage>
</organism>